<keyword evidence="2" id="KW-0963">Cytoplasm</keyword>
<evidence type="ECO:0000256" key="2">
    <source>
        <dbReference type="HAMAP-Rule" id="MF_01477"/>
    </source>
</evidence>
<dbReference type="GeneID" id="64053876"/>
<dbReference type="InterPro" id="IPR004394">
    <property type="entry name" value="Iojap/RsfS/C7orf30"/>
</dbReference>
<dbReference type="EMBL" id="CP027768">
    <property type="protein sequence ID" value="AYW50306.1"/>
    <property type="molecule type" value="Genomic_DNA"/>
</dbReference>
<dbReference type="NCBIfam" id="TIGR00090">
    <property type="entry name" value="rsfS_iojap_ybeB"/>
    <property type="match status" value="1"/>
</dbReference>
<proteinExistence type="inferred from homology"/>
<gene>
    <name evidence="2 3" type="primary">rsfS</name>
    <name evidence="3" type="ORF">C7H83_07460</name>
    <name evidence="4" type="ORF">HXW75_09745</name>
</gene>
<dbReference type="Pfam" id="PF02410">
    <property type="entry name" value="RsfS"/>
    <property type="match status" value="1"/>
</dbReference>
<reference evidence="4" key="3">
    <citation type="submission" date="2020-06" db="EMBL/GenBank/DDBJ databases">
        <authorList>
            <person name="Link T."/>
            <person name="Ehrmann M."/>
        </authorList>
    </citation>
    <scope>NUCLEOTIDE SEQUENCE</scope>
    <source>
        <strain evidence="4">TMW 2.2257</strain>
    </source>
</reference>
<comment type="function">
    <text evidence="2">Functions as a ribosomal silencing factor. Interacts with ribosomal protein uL14 (rplN), blocking formation of intersubunit bridge B8. Prevents association of the 30S and 50S ribosomal subunits and the formation of functional ribosomes, thus repressing translation.</text>
</comment>
<evidence type="ECO:0000256" key="1">
    <source>
        <dbReference type="ARBA" id="ARBA00010574"/>
    </source>
</evidence>
<dbReference type="AlphaFoldDB" id="A0A3G5FIX5"/>
<sequence>MLQTAVQTANAKSAQDIVVLDVREVSLLADYFMICSGRNNRQIQAIVNDIIESEQKAQVEVKSVEGRDSAKWILIDLGDVIVHVFNEDEREFYQLEKLWADAPFVDTSAWVTE</sequence>
<dbReference type="Gene3D" id="3.30.460.10">
    <property type="entry name" value="Beta Polymerase, domain 2"/>
    <property type="match status" value="1"/>
</dbReference>
<organism evidence="3 5">
    <name type="scientific">Tetragenococcus halophilus</name>
    <name type="common">Pediococcus halophilus</name>
    <dbReference type="NCBI Taxonomy" id="51669"/>
    <lineage>
        <taxon>Bacteria</taxon>
        <taxon>Bacillati</taxon>
        <taxon>Bacillota</taxon>
        <taxon>Bacilli</taxon>
        <taxon>Lactobacillales</taxon>
        <taxon>Enterococcaceae</taxon>
        <taxon>Tetragenococcus</taxon>
    </lineage>
</organism>
<comment type="subunit">
    <text evidence="2">Interacts with ribosomal protein uL14 (rplN).</text>
</comment>
<dbReference type="InterPro" id="IPR043519">
    <property type="entry name" value="NT_sf"/>
</dbReference>
<evidence type="ECO:0000313" key="5">
    <source>
        <dbReference type="Proteomes" id="UP000280475"/>
    </source>
</evidence>
<dbReference type="PANTHER" id="PTHR21043">
    <property type="entry name" value="IOJAP SUPERFAMILY ORTHOLOG"/>
    <property type="match status" value="1"/>
</dbReference>
<dbReference type="GO" id="GO:0090071">
    <property type="term" value="P:negative regulation of ribosome biogenesis"/>
    <property type="evidence" value="ECO:0007669"/>
    <property type="project" value="UniProtKB-UniRule"/>
</dbReference>
<reference evidence="3" key="2">
    <citation type="submission" date="2018-03" db="EMBL/GenBank/DDBJ databases">
        <authorList>
            <person name="Jeon C.O."/>
        </authorList>
    </citation>
    <scope>NUCLEOTIDE SEQUENCE</scope>
    <source>
        <strain evidence="3">LMG 26042</strain>
    </source>
</reference>
<dbReference type="GO" id="GO:0042256">
    <property type="term" value="P:cytosolic ribosome assembly"/>
    <property type="evidence" value="ECO:0007669"/>
    <property type="project" value="UniProtKB-UniRule"/>
</dbReference>
<dbReference type="GO" id="GO:0005737">
    <property type="term" value="C:cytoplasm"/>
    <property type="evidence" value="ECO:0007669"/>
    <property type="project" value="UniProtKB-SubCell"/>
</dbReference>
<comment type="similarity">
    <text evidence="1 2">Belongs to the Iojap/RsfS family.</text>
</comment>
<keyword evidence="2" id="KW-0810">Translation regulation</keyword>
<evidence type="ECO:0000313" key="4">
    <source>
        <dbReference type="EMBL" id="MCO8298753.1"/>
    </source>
</evidence>
<evidence type="ECO:0000313" key="3">
    <source>
        <dbReference type="EMBL" id="AYW50306.1"/>
    </source>
</evidence>
<dbReference type="Proteomes" id="UP001057280">
    <property type="component" value="Unassembled WGS sequence"/>
</dbReference>
<dbReference type="HAMAP" id="MF_01477">
    <property type="entry name" value="Iojap_RsfS"/>
    <property type="match status" value="1"/>
</dbReference>
<dbReference type="SUPFAM" id="SSF81301">
    <property type="entry name" value="Nucleotidyltransferase"/>
    <property type="match status" value="1"/>
</dbReference>
<dbReference type="EMBL" id="JACACB010000031">
    <property type="protein sequence ID" value="MCO8298753.1"/>
    <property type="molecule type" value="Genomic_DNA"/>
</dbReference>
<keyword evidence="2" id="KW-0678">Repressor</keyword>
<dbReference type="GO" id="GO:0043023">
    <property type="term" value="F:ribosomal large subunit binding"/>
    <property type="evidence" value="ECO:0007669"/>
    <property type="project" value="TreeGrafter"/>
</dbReference>
<dbReference type="PANTHER" id="PTHR21043:SF0">
    <property type="entry name" value="MITOCHONDRIAL ASSEMBLY OF RIBOSOMAL LARGE SUBUNIT PROTEIN 1"/>
    <property type="match status" value="1"/>
</dbReference>
<protein>
    <recommendedName>
        <fullName evidence="2">Ribosomal silencing factor RsfS</fullName>
    </recommendedName>
</protein>
<dbReference type="RefSeq" id="WP_050989760.1">
    <property type="nucleotide sequence ID" value="NZ_BLRM01000060.1"/>
</dbReference>
<name>A0A3G5FIX5_TETHA</name>
<reference evidence="4" key="4">
    <citation type="journal article" date="2021" name="BMC Microbiol.">
        <title>The diversity among the species Tetragenococcus halophilus including new isolates from a lupine seed fermentation.</title>
        <authorList>
            <person name="Link T."/>
            <person name="Vogel R.F."/>
            <person name="Ehrmann M.A."/>
        </authorList>
    </citation>
    <scope>NUCLEOTIDE SEQUENCE</scope>
    <source>
        <strain evidence="4">TMW 2.2257</strain>
    </source>
</reference>
<reference evidence="3 5" key="1">
    <citation type="journal article" date="2012" name="Int. J. Syst. Evol. Microbiol.">
        <title>Characterization of Tetragenococcus strains from sugar thick juice reveals a novel species, Tetragenococcus osmophilus sp. nov., and divides Tetragenococcus halophilus into two subspecies, T. halophilus subsp. halophilus subsp. nov. and T. halophilus subsp. flandriensis subsp. nov.</title>
        <authorList>
            <person name="Juste A."/>
            <person name="Van Trappen S."/>
            <person name="Verreth C."/>
            <person name="Cleenwerck I."/>
            <person name="De Vos P."/>
            <person name="Lievens B."/>
            <person name="Willems K.A."/>
        </authorList>
    </citation>
    <scope>NUCLEOTIDE SEQUENCE [LARGE SCALE GENOMIC DNA]</scope>
    <source>
        <strain evidence="3 5">LMG 26042</strain>
    </source>
</reference>
<dbReference type="GO" id="GO:0017148">
    <property type="term" value="P:negative regulation of translation"/>
    <property type="evidence" value="ECO:0007669"/>
    <property type="project" value="UniProtKB-UniRule"/>
</dbReference>
<comment type="subcellular location">
    <subcellularLocation>
        <location evidence="2">Cytoplasm</location>
    </subcellularLocation>
</comment>
<accession>A0A3G5FIX5</accession>
<dbReference type="Proteomes" id="UP000280475">
    <property type="component" value="Chromosome"/>
</dbReference>